<organism evidence="1 2">
    <name type="scientific">Orbus hercynius</name>
    <dbReference type="NCBI Taxonomy" id="593135"/>
    <lineage>
        <taxon>Bacteria</taxon>
        <taxon>Pseudomonadati</taxon>
        <taxon>Pseudomonadota</taxon>
        <taxon>Gammaproteobacteria</taxon>
        <taxon>Orbales</taxon>
        <taxon>Orbaceae</taxon>
        <taxon>Orbus</taxon>
    </lineage>
</organism>
<name>A0A495RB71_9GAMM</name>
<gene>
    <name evidence="1" type="ORF">DES39_1877</name>
</gene>
<keyword evidence="2" id="KW-1185">Reference proteome</keyword>
<dbReference type="AlphaFoldDB" id="A0A495RB71"/>
<evidence type="ECO:0000313" key="2">
    <source>
        <dbReference type="Proteomes" id="UP000278542"/>
    </source>
</evidence>
<protein>
    <submittedName>
        <fullName evidence="1">Uncharacterized protein</fullName>
    </submittedName>
</protein>
<sequence length="159" mass="18453">MIIKVLSSLLLGTTLIGFNGNATEVTIDMLVGTWRCEPFVEQFGEINHDKSALIYADVDSADSIGENHMMYSKIDETHIRIQNDDDYDSGDIPLLFKQKLVWNKVIDDGEIHSLSQYEYINHDEMVTTDNYEERRYDSNKKLTPLSFGYKYKQRCLRDK</sequence>
<dbReference type="RefSeq" id="WP_121145516.1">
    <property type="nucleotide sequence ID" value="NZ_RBWY01000004.1"/>
</dbReference>
<dbReference type="Proteomes" id="UP000278542">
    <property type="component" value="Unassembled WGS sequence"/>
</dbReference>
<dbReference type="EMBL" id="RBWY01000004">
    <property type="protein sequence ID" value="RKS84665.1"/>
    <property type="molecule type" value="Genomic_DNA"/>
</dbReference>
<comment type="caution">
    <text evidence="1">The sequence shown here is derived from an EMBL/GenBank/DDBJ whole genome shotgun (WGS) entry which is preliminary data.</text>
</comment>
<evidence type="ECO:0000313" key="1">
    <source>
        <dbReference type="EMBL" id="RKS84665.1"/>
    </source>
</evidence>
<proteinExistence type="predicted"/>
<accession>A0A495RB71</accession>
<reference evidence="1 2" key="1">
    <citation type="submission" date="2018-10" db="EMBL/GenBank/DDBJ databases">
        <title>Genomic Encyclopedia of Type Strains, Phase IV (KMG-IV): sequencing the most valuable type-strain genomes for metagenomic binning, comparative biology and taxonomic classification.</title>
        <authorList>
            <person name="Goeker M."/>
        </authorList>
    </citation>
    <scope>NUCLEOTIDE SEQUENCE [LARGE SCALE GENOMIC DNA]</scope>
    <source>
        <strain evidence="1 2">DSM 22228</strain>
    </source>
</reference>